<comment type="subcellular location">
    <subcellularLocation>
        <location evidence="1">Nucleus</location>
    </subcellularLocation>
</comment>
<name>A0ABM1MDY0_NICVS</name>
<dbReference type="Gene3D" id="1.10.10.60">
    <property type="entry name" value="Homeodomain-like"/>
    <property type="match status" value="1"/>
</dbReference>
<dbReference type="SUPFAM" id="SSF46689">
    <property type="entry name" value="Homeodomain-like"/>
    <property type="match status" value="1"/>
</dbReference>
<keyword evidence="5" id="KW-1185">Reference proteome</keyword>
<dbReference type="Pfam" id="PF03221">
    <property type="entry name" value="HTH_Tnp_Tc5"/>
    <property type="match status" value="1"/>
</dbReference>
<sequence>MSVTQKRVSYNASFKLSVINYAKEHGNRAAERHFGPPPTEKMIREWRRQEEPLKLLNKDRKTFRTHRVKWPQLEEAMKLWAMNEQSMGKTICTKTLSLMASRWAKANGIKGFQGSSSWCLRFLKTHEMLPEWFKCKRAEDKLVVDKSDSAKTHEDKLNVGHYKELDSGPELTTIQKSEDDGELETKFDIADLVNIDHEFTSGDPLAEKTGEDDHHDFQENSRNTIPSAENAMSQQQNKTVISTVTKNSGGIVRKRATAAISTNPKRTKIDTLHSASKDALDLFFDGIKSTMRQFSATDIHQVKAKIFSIVSEVEAKYLDVPEMQTADDFELVKVKEELSDYHVQFCDEEEEERNSSVMEERMIKKEVNNIVSNDPLYMGESSGSGKGKVEEDASNKKVVRKTAFCPVWNCCEDNCSVRFSTERQLQMNTEFQNFTSEEKDAYICSLVLVIGDDCKIERTRVYRLPDSFDGSNVDVCKKMFRSVLNLTNKSITNALSKKSWGEYEFHDTLLAEARARQIVLNRKFQI</sequence>
<feature type="compositionally biased region" description="Basic and acidic residues" evidence="3">
    <location>
        <begin position="200"/>
        <end position="219"/>
    </location>
</feature>
<accession>A0ABM1MDY0</accession>
<evidence type="ECO:0000313" key="6">
    <source>
        <dbReference type="RefSeq" id="XP_017772780.1"/>
    </source>
</evidence>
<dbReference type="RefSeq" id="XP_017772780.1">
    <property type="nucleotide sequence ID" value="XM_017917291.1"/>
</dbReference>
<evidence type="ECO:0000313" key="5">
    <source>
        <dbReference type="Proteomes" id="UP000695000"/>
    </source>
</evidence>
<dbReference type="InterPro" id="IPR009057">
    <property type="entry name" value="Homeodomain-like_sf"/>
</dbReference>
<evidence type="ECO:0000259" key="4">
    <source>
        <dbReference type="PROSITE" id="PS51253"/>
    </source>
</evidence>
<feature type="region of interest" description="Disordered" evidence="3">
    <location>
        <begin position="200"/>
        <end position="221"/>
    </location>
</feature>
<dbReference type="InterPro" id="IPR006600">
    <property type="entry name" value="HTH_CenpB_DNA-bd_dom"/>
</dbReference>
<feature type="domain" description="HTH CENPB-type" evidence="4">
    <location>
        <begin position="61"/>
        <end position="132"/>
    </location>
</feature>
<dbReference type="PROSITE" id="PS51253">
    <property type="entry name" value="HTH_CENPB"/>
    <property type="match status" value="1"/>
</dbReference>
<dbReference type="Proteomes" id="UP000695000">
    <property type="component" value="Unplaced"/>
</dbReference>
<proteinExistence type="predicted"/>
<evidence type="ECO:0000256" key="3">
    <source>
        <dbReference type="SAM" id="MobiDB-lite"/>
    </source>
</evidence>
<gene>
    <name evidence="6" type="primary">LOC108559909</name>
</gene>
<reference evidence="6" key="1">
    <citation type="submission" date="2025-08" db="UniProtKB">
        <authorList>
            <consortium name="RefSeq"/>
        </authorList>
    </citation>
    <scope>IDENTIFICATION</scope>
    <source>
        <tissue evidence="6">Whole Larva</tissue>
    </source>
</reference>
<keyword evidence="2" id="KW-0238">DNA-binding</keyword>
<protein>
    <submittedName>
        <fullName evidence="6">Uncharacterized protein LOC108559909 isoform X3</fullName>
    </submittedName>
</protein>
<evidence type="ECO:0000256" key="2">
    <source>
        <dbReference type="ARBA" id="ARBA00023125"/>
    </source>
</evidence>
<dbReference type="GeneID" id="108559909"/>
<evidence type="ECO:0000256" key="1">
    <source>
        <dbReference type="ARBA" id="ARBA00004123"/>
    </source>
</evidence>
<organism evidence="5 6">
    <name type="scientific">Nicrophorus vespilloides</name>
    <name type="common">Boreal carrion beetle</name>
    <dbReference type="NCBI Taxonomy" id="110193"/>
    <lineage>
        <taxon>Eukaryota</taxon>
        <taxon>Metazoa</taxon>
        <taxon>Ecdysozoa</taxon>
        <taxon>Arthropoda</taxon>
        <taxon>Hexapoda</taxon>
        <taxon>Insecta</taxon>
        <taxon>Pterygota</taxon>
        <taxon>Neoptera</taxon>
        <taxon>Endopterygota</taxon>
        <taxon>Coleoptera</taxon>
        <taxon>Polyphaga</taxon>
        <taxon>Staphyliniformia</taxon>
        <taxon>Silphidae</taxon>
        <taxon>Nicrophorinae</taxon>
        <taxon>Nicrophorus</taxon>
    </lineage>
</organism>